<name>A0ABR3F8Z1_9AGAR</name>
<protein>
    <submittedName>
        <fullName evidence="1">Uncharacterized protein</fullName>
    </submittedName>
</protein>
<sequence>MSSVDLTANSSLEATRSLTGEDGRIGALHNNTFITCLFDSDIRIPTPPSTEKVQVDTYGRFGEHDFIVWPQWYSRIHPHHAIMPRKPAADDPDNPYTPFLCMWADISDEDVDWGGDPALSGVGVLRPALFQEFNKAVESLVAEAEKFVPSPDFAKFIKVRVARIKAYRDRLISSRADLLSMRITVASLQRLWFDLKIGIRSMKVFQPLMNGEQLDSNALSSGKEQFLGAFSHNLDVVEMCRLAGIPIY</sequence>
<keyword evidence="2" id="KW-1185">Reference proteome</keyword>
<comment type="caution">
    <text evidence="1">The sequence shown here is derived from an EMBL/GenBank/DDBJ whole genome shotgun (WGS) entry which is preliminary data.</text>
</comment>
<dbReference type="EMBL" id="JBAHYK010000728">
    <property type="protein sequence ID" value="KAL0571702.1"/>
    <property type="molecule type" value="Genomic_DNA"/>
</dbReference>
<gene>
    <name evidence="1" type="ORF">V5O48_010263</name>
</gene>
<evidence type="ECO:0000313" key="2">
    <source>
        <dbReference type="Proteomes" id="UP001465976"/>
    </source>
</evidence>
<accession>A0ABR3F8Z1</accession>
<evidence type="ECO:0000313" key="1">
    <source>
        <dbReference type="EMBL" id="KAL0571702.1"/>
    </source>
</evidence>
<proteinExistence type="predicted"/>
<dbReference type="Proteomes" id="UP001465976">
    <property type="component" value="Unassembled WGS sequence"/>
</dbReference>
<organism evidence="1 2">
    <name type="scientific">Marasmius crinis-equi</name>
    <dbReference type="NCBI Taxonomy" id="585013"/>
    <lineage>
        <taxon>Eukaryota</taxon>
        <taxon>Fungi</taxon>
        <taxon>Dikarya</taxon>
        <taxon>Basidiomycota</taxon>
        <taxon>Agaricomycotina</taxon>
        <taxon>Agaricomycetes</taxon>
        <taxon>Agaricomycetidae</taxon>
        <taxon>Agaricales</taxon>
        <taxon>Marasmiineae</taxon>
        <taxon>Marasmiaceae</taxon>
        <taxon>Marasmius</taxon>
    </lineage>
</organism>
<reference evidence="1 2" key="1">
    <citation type="submission" date="2024-02" db="EMBL/GenBank/DDBJ databases">
        <title>A draft genome for the cacao thread blight pathogen Marasmius crinis-equi.</title>
        <authorList>
            <person name="Cohen S.P."/>
            <person name="Baruah I.K."/>
            <person name="Amoako-Attah I."/>
            <person name="Bukari Y."/>
            <person name="Meinhardt L.W."/>
            <person name="Bailey B.A."/>
        </authorList>
    </citation>
    <scope>NUCLEOTIDE SEQUENCE [LARGE SCALE GENOMIC DNA]</scope>
    <source>
        <strain evidence="1 2">GH-76</strain>
    </source>
</reference>